<dbReference type="InterPro" id="IPR000843">
    <property type="entry name" value="HTH_LacI"/>
</dbReference>
<keyword evidence="6" id="KW-1185">Reference proteome</keyword>
<dbReference type="CDD" id="cd06267">
    <property type="entry name" value="PBP1_LacI_sugar_binding-like"/>
    <property type="match status" value="1"/>
</dbReference>
<dbReference type="SUPFAM" id="SSF47413">
    <property type="entry name" value="lambda repressor-like DNA-binding domains"/>
    <property type="match status" value="1"/>
</dbReference>
<keyword evidence="1" id="KW-0805">Transcription regulation</keyword>
<sequence>MSSMNKPNKPITIKEIARKLRISPSTVSRALNDHPSIGLVTTMRVKKLAEELNYEPNQTAIFFKQRKTFTLGVILPKLSEPFFASAISAIEEVAGEKKFTVLLGQSLDNPERELNIINSFRTHRVDGILMSLGKNTTNLDFIERLRKYEIPIVFFDCVPEGVDDVPKVYCDLSTGIQEAVQAFAERGHKQIALINGPETLKASGERTLSFKKALLDNGLNFDDKYVVYSDLTEESNYQAMEKLRDLADRPSAILAFNDYVTFDIIRYAKEKGIYLGHDIQVISFANYSLWKYMDNPPLASIEQYPAEQGAKAASILLELLDNKDSEEIIQDHIFASKLVYQ</sequence>
<dbReference type="GO" id="GO:0003677">
    <property type="term" value="F:DNA binding"/>
    <property type="evidence" value="ECO:0007669"/>
    <property type="project" value="UniProtKB-KW"/>
</dbReference>
<dbReference type="SMART" id="SM00354">
    <property type="entry name" value="HTH_LACI"/>
    <property type="match status" value="1"/>
</dbReference>
<dbReference type="Pfam" id="PF00356">
    <property type="entry name" value="LacI"/>
    <property type="match status" value="1"/>
</dbReference>
<dbReference type="PANTHER" id="PTHR30146">
    <property type="entry name" value="LACI-RELATED TRANSCRIPTIONAL REPRESSOR"/>
    <property type="match status" value="1"/>
</dbReference>
<keyword evidence="2 5" id="KW-0238">DNA-binding</keyword>
<evidence type="ECO:0000259" key="4">
    <source>
        <dbReference type="PROSITE" id="PS50932"/>
    </source>
</evidence>
<dbReference type="SUPFAM" id="SSF53822">
    <property type="entry name" value="Periplasmic binding protein-like I"/>
    <property type="match status" value="1"/>
</dbReference>
<name>A0ABR7YHP8_9SPHI</name>
<gene>
    <name evidence="5" type="ORF">H8B04_14980</name>
</gene>
<dbReference type="CDD" id="cd01392">
    <property type="entry name" value="HTH_LacI"/>
    <property type="match status" value="1"/>
</dbReference>
<dbReference type="EMBL" id="JACOIJ010000041">
    <property type="protein sequence ID" value="MBD1430845.1"/>
    <property type="molecule type" value="Genomic_DNA"/>
</dbReference>
<evidence type="ECO:0000313" key="5">
    <source>
        <dbReference type="EMBL" id="MBD1430845.1"/>
    </source>
</evidence>
<keyword evidence="3" id="KW-0804">Transcription</keyword>
<dbReference type="Gene3D" id="3.40.50.2300">
    <property type="match status" value="2"/>
</dbReference>
<evidence type="ECO:0000256" key="3">
    <source>
        <dbReference type="ARBA" id="ARBA00023163"/>
    </source>
</evidence>
<dbReference type="PANTHER" id="PTHR30146:SF109">
    <property type="entry name" value="HTH-TYPE TRANSCRIPTIONAL REGULATOR GALS"/>
    <property type="match status" value="1"/>
</dbReference>
<feature type="domain" description="HTH lacI-type" evidence="4">
    <location>
        <begin position="11"/>
        <end position="65"/>
    </location>
</feature>
<dbReference type="InterPro" id="IPR001761">
    <property type="entry name" value="Peripla_BP/Lac1_sug-bd_dom"/>
</dbReference>
<dbReference type="InterPro" id="IPR028082">
    <property type="entry name" value="Peripla_BP_I"/>
</dbReference>
<dbReference type="Proteomes" id="UP000651271">
    <property type="component" value="Unassembled WGS sequence"/>
</dbReference>
<dbReference type="InterPro" id="IPR010982">
    <property type="entry name" value="Lambda_DNA-bd_dom_sf"/>
</dbReference>
<proteinExistence type="predicted"/>
<dbReference type="PROSITE" id="PS50932">
    <property type="entry name" value="HTH_LACI_2"/>
    <property type="match status" value="1"/>
</dbReference>
<evidence type="ECO:0000256" key="1">
    <source>
        <dbReference type="ARBA" id="ARBA00023015"/>
    </source>
</evidence>
<reference evidence="5 6" key="1">
    <citation type="submission" date="2020-08" db="EMBL/GenBank/DDBJ databases">
        <title>Sphingobacterium sp. DN04309 isolated from aquaculture water.</title>
        <authorList>
            <person name="Zhang M."/>
        </authorList>
    </citation>
    <scope>NUCLEOTIDE SEQUENCE [LARGE SCALE GENOMIC DNA]</scope>
    <source>
        <strain evidence="5 6">DN04309</strain>
    </source>
</reference>
<comment type="caution">
    <text evidence="5">The sequence shown here is derived from an EMBL/GenBank/DDBJ whole genome shotgun (WGS) entry which is preliminary data.</text>
</comment>
<dbReference type="Pfam" id="PF00532">
    <property type="entry name" value="Peripla_BP_1"/>
    <property type="match status" value="1"/>
</dbReference>
<dbReference type="InterPro" id="IPR000394">
    <property type="entry name" value="RNA_pol_sigma_54"/>
</dbReference>
<dbReference type="PROSITE" id="PS00717">
    <property type="entry name" value="SIGMA54_1"/>
    <property type="match status" value="1"/>
</dbReference>
<evidence type="ECO:0000256" key="2">
    <source>
        <dbReference type="ARBA" id="ARBA00023125"/>
    </source>
</evidence>
<evidence type="ECO:0000313" key="6">
    <source>
        <dbReference type="Proteomes" id="UP000651271"/>
    </source>
</evidence>
<dbReference type="Gene3D" id="1.10.260.40">
    <property type="entry name" value="lambda repressor-like DNA-binding domains"/>
    <property type="match status" value="1"/>
</dbReference>
<accession>A0ABR7YHP8</accession>
<organism evidence="5 6">
    <name type="scientific">Sphingobacterium litopenaei</name>
    <dbReference type="NCBI Taxonomy" id="2763500"/>
    <lineage>
        <taxon>Bacteria</taxon>
        <taxon>Pseudomonadati</taxon>
        <taxon>Bacteroidota</taxon>
        <taxon>Sphingobacteriia</taxon>
        <taxon>Sphingobacteriales</taxon>
        <taxon>Sphingobacteriaceae</taxon>
        <taxon>Sphingobacterium</taxon>
    </lineage>
</organism>
<protein>
    <submittedName>
        <fullName evidence="5">LacI family DNA-binding transcriptional regulator</fullName>
    </submittedName>
</protein>